<comment type="caution">
    <text evidence="1">The sequence shown here is derived from an EMBL/GenBank/DDBJ whole genome shotgun (WGS) entry which is preliminary data.</text>
</comment>
<dbReference type="EMBL" id="CAJNAS010000010">
    <property type="protein sequence ID" value="CAE6908554.1"/>
    <property type="molecule type" value="Genomic_DNA"/>
</dbReference>
<dbReference type="AlphaFoldDB" id="A0A9N8R1S2"/>
<dbReference type="Gene3D" id="3.40.50.150">
    <property type="entry name" value="Vaccinia Virus protein VP39"/>
    <property type="match status" value="1"/>
</dbReference>
<accession>A0A9N8R1S2</accession>
<reference evidence="1" key="1">
    <citation type="submission" date="2021-02" db="EMBL/GenBank/DDBJ databases">
        <authorList>
            <person name="Vanwijnsberghe S."/>
        </authorList>
    </citation>
    <scope>NUCLEOTIDE SEQUENCE</scope>
    <source>
        <strain evidence="1">R-70211</strain>
    </source>
</reference>
<keyword evidence="2" id="KW-1185">Reference proteome</keyword>
<evidence type="ECO:0000313" key="2">
    <source>
        <dbReference type="Proteomes" id="UP000675121"/>
    </source>
</evidence>
<organism evidence="1 2">
    <name type="scientific">Paraburkholderia domus</name>
    <dbReference type="NCBI Taxonomy" id="2793075"/>
    <lineage>
        <taxon>Bacteria</taxon>
        <taxon>Pseudomonadati</taxon>
        <taxon>Pseudomonadota</taxon>
        <taxon>Betaproteobacteria</taxon>
        <taxon>Burkholderiales</taxon>
        <taxon>Burkholderiaceae</taxon>
        <taxon>Paraburkholderia</taxon>
    </lineage>
</organism>
<proteinExistence type="predicted"/>
<dbReference type="Proteomes" id="UP000675121">
    <property type="component" value="Unassembled WGS sequence"/>
</dbReference>
<dbReference type="InterPro" id="IPR016980">
    <property type="entry name" value="S-AdoMet-dep_MeTrfase_Alr7345"/>
</dbReference>
<dbReference type="PIRSF" id="PIRSF031679">
    <property type="entry name" value="Mtase_Alr7345_prd"/>
    <property type="match status" value="1"/>
</dbReference>
<evidence type="ECO:0008006" key="3">
    <source>
        <dbReference type="Google" id="ProtNLM"/>
    </source>
</evidence>
<sequence>MFAPPAAKPPNWRAACADRAVGTQQIPHVHKVMSIGDFFPGRSHPIMGAMNTQPTPQARALRFTLVALSAALLLAACASPAASTSSAADSASLDAAISGPQRSDKARARDVYRHPKETLQFFEVAPSQTVLEIAPGGGWYTEILAPYLHDHGKLYEAQYHSPEAASAAEEQAGRASFARKLAATPTVYGNVVVGTLQAGRFSGFPADGSVDEVLTFRNIHNWIKDGQIDANLRAFYAALKPGGILGVEEHRAAPGTSLQQTIDSGYVTEAYVIEHARTAGFELAGQSQVNSNPRDTKNYPHGVWSLPPTYEGHDVDRAKYAAIGESDRMTLRFVKPR</sequence>
<dbReference type="SUPFAM" id="SSF53335">
    <property type="entry name" value="S-adenosyl-L-methionine-dependent methyltransferases"/>
    <property type="match status" value="1"/>
</dbReference>
<dbReference type="InterPro" id="IPR029063">
    <property type="entry name" value="SAM-dependent_MTases_sf"/>
</dbReference>
<name>A0A9N8R1S2_9BURK</name>
<evidence type="ECO:0000313" key="1">
    <source>
        <dbReference type="EMBL" id="CAE6908554.1"/>
    </source>
</evidence>
<gene>
    <name evidence="1" type="ORF">R70211_03755</name>
</gene>
<protein>
    <recommendedName>
        <fullName evidence="3">Methyltransferase</fullName>
    </recommendedName>
</protein>